<feature type="signal peptide" evidence="1">
    <location>
        <begin position="1"/>
        <end position="21"/>
    </location>
</feature>
<feature type="chain" id="PRO_5047134379" evidence="1">
    <location>
        <begin position="22"/>
        <end position="182"/>
    </location>
</feature>
<dbReference type="NCBIfam" id="TIGR03901">
    <property type="entry name" value="MYXO-CTERM"/>
    <property type="match status" value="1"/>
</dbReference>
<gene>
    <name evidence="3" type="ORF">LE190_08175</name>
</gene>
<name>A0ABS7Y883_9BURK</name>
<evidence type="ECO:0000256" key="1">
    <source>
        <dbReference type="SAM" id="SignalP"/>
    </source>
</evidence>
<dbReference type="EMBL" id="JAHYBX010000002">
    <property type="protein sequence ID" value="MCA1855902.1"/>
    <property type="molecule type" value="Genomic_DNA"/>
</dbReference>
<dbReference type="Gene3D" id="2.60.120.380">
    <property type="match status" value="1"/>
</dbReference>
<proteinExistence type="predicted"/>
<dbReference type="Proteomes" id="UP001198602">
    <property type="component" value="Unassembled WGS sequence"/>
</dbReference>
<reference evidence="3 4" key="1">
    <citation type="submission" date="2021-07" db="EMBL/GenBank/DDBJ databases">
        <title>Characterization of Violacein-producing bacteria and related species.</title>
        <authorList>
            <person name="Wilson H.S."/>
            <person name="De Leon M.E."/>
        </authorList>
    </citation>
    <scope>NUCLEOTIDE SEQUENCE [LARGE SCALE GENOMIC DNA]</scope>
    <source>
        <strain evidence="3 4">HSC-2F05</strain>
    </source>
</reference>
<dbReference type="InterPro" id="IPR024038">
    <property type="entry name" value="MYXO-CTERM"/>
</dbReference>
<dbReference type="NCBIfam" id="TIGR02595">
    <property type="entry name" value="PEP_CTERM"/>
    <property type="match status" value="1"/>
</dbReference>
<organism evidence="3 4">
    <name type="scientific">Massilia hydrophila</name>
    <dbReference type="NCBI Taxonomy" id="3044279"/>
    <lineage>
        <taxon>Bacteria</taxon>
        <taxon>Pseudomonadati</taxon>
        <taxon>Pseudomonadota</taxon>
        <taxon>Betaproteobacteria</taxon>
        <taxon>Burkholderiales</taxon>
        <taxon>Oxalobacteraceae</taxon>
        <taxon>Telluria group</taxon>
        <taxon>Massilia</taxon>
    </lineage>
</organism>
<keyword evidence="4" id="KW-1185">Reference proteome</keyword>
<dbReference type="InterPro" id="IPR013424">
    <property type="entry name" value="Ice-binding_C"/>
</dbReference>
<comment type="caution">
    <text evidence="3">The sequence shown here is derived from an EMBL/GenBank/DDBJ whole genome shotgun (WGS) entry which is preliminary data.</text>
</comment>
<dbReference type="RefSeq" id="WP_225238263.1">
    <property type="nucleotide sequence ID" value="NZ_JAHYBX010000002.1"/>
</dbReference>
<keyword evidence="1" id="KW-0732">Signal</keyword>
<accession>A0ABS7Y883</accession>
<feature type="domain" description="Ice-binding protein C-terminal" evidence="2">
    <location>
        <begin position="156"/>
        <end position="179"/>
    </location>
</feature>
<evidence type="ECO:0000313" key="4">
    <source>
        <dbReference type="Proteomes" id="UP001198602"/>
    </source>
</evidence>
<dbReference type="NCBIfam" id="NF038127">
    <property type="entry name" value="FDP_fam"/>
    <property type="match status" value="1"/>
</dbReference>
<evidence type="ECO:0000313" key="3">
    <source>
        <dbReference type="EMBL" id="MCA1855902.1"/>
    </source>
</evidence>
<dbReference type="SUPFAM" id="SSF89260">
    <property type="entry name" value="Collagen-binding domain"/>
    <property type="match status" value="1"/>
</dbReference>
<evidence type="ECO:0000259" key="2">
    <source>
        <dbReference type="Pfam" id="PF07589"/>
    </source>
</evidence>
<sequence>MKKIIGAMVVATTLGSAAASATTYNEDGDAGHTALTAQSVKNGTTQIKGAMSITDSVDLFKFKWNGGDFSASTTNITFDTMLFLFDQDGNTLAFNDDYSGLASYISRTLSAGDYMLAINAYSYNYGGNLAGFAGAPSVPGRNGTYTINLSQVDSTDVPEPATLGLLGLAAIGLGLARRRKQA</sequence>
<protein>
    <submittedName>
        <fullName evidence="3">DVUA0089 family protein</fullName>
    </submittedName>
</protein>
<dbReference type="Pfam" id="PF07589">
    <property type="entry name" value="PEP-CTERM"/>
    <property type="match status" value="1"/>
</dbReference>